<keyword evidence="3" id="KW-1185">Reference proteome</keyword>
<dbReference type="AlphaFoldDB" id="A0A8J4BA04"/>
<feature type="non-terminal residue" evidence="2">
    <location>
        <position position="262"/>
    </location>
</feature>
<feature type="region of interest" description="Disordered" evidence="1">
    <location>
        <begin position="1"/>
        <end position="34"/>
    </location>
</feature>
<dbReference type="EMBL" id="BNCO01000027">
    <property type="protein sequence ID" value="GIL57202.1"/>
    <property type="molecule type" value="Genomic_DNA"/>
</dbReference>
<gene>
    <name evidence="2" type="ORF">Vafri_12399</name>
</gene>
<proteinExistence type="predicted"/>
<dbReference type="Proteomes" id="UP000747399">
    <property type="component" value="Unassembled WGS sequence"/>
</dbReference>
<accession>A0A8J4BA04</accession>
<protein>
    <submittedName>
        <fullName evidence="2">Uncharacterized protein</fullName>
    </submittedName>
</protein>
<sequence>TAIPQLAVSEVTADNNPPTEQPPPASPSQLAPAGPAGPKVLFRAACDAIRKDDFNMLRSTLEQMEASSHPLSRSQAAKLVETAAVDMLNAPVLKKLTRYLDKTHRDFGDWTLLRWEYRAGDTVVYNNLLHNVVVRTYKAAVKAEDDDEAMELHKGGIAVVRLICERRPTAVVDFQSREAAATPLEVLLEEGDTEMDDWLGGLMKAVAPLIWLRSAPGWKGHQRALAICEQLSAHPAMAESLGIEPEGWMMRGSLLHAILDDH</sequence>
<name>A0A8J4BA04_9CHLO</name>
<organism evidence="2 3">
    <name type="scientific">Volvox africanus</name>
    <dbReference type="NCBI Taxonomy" id="51714"/>
    <lineage>
        <taxon>Eukaryota</taxon>
        <taxon>Viridiplantae</taxon>
        <taxon>Chlorophyta</taxon>
        <taxon>core chlorophytes</taxon>
        <taxon>Chlorophyceae</taxon>
        <taxon>CS clade</taxon>
        <taxon>Chlamydomonadales</taxon>
        <taxon>Volvocaceae</taxon>
        <taxon>Volvox</taxon>
    </lineage>
</organism>
<evidence type="ECO:0000256" key="1">
    <source>
        <dbReference type="SAM" id="MobiDB-lite"/>
    </source>
</evidence>
<feature type="non-terminal residue" evidence="2">
    <location>
        <position position="1"/>
    </location>
</feature>
<evidence type="ECO:0000313" key="2">
    <source>
        <dbReference type="EMBL" id="GIL57202.1"/>
    </source>
</evidence>
<comment type="caution">
    <text evidence="2">The sequence shown here is derived from an EMBL/GenBank/DDBJ whole genome shotgun (WGS) entry which is preliminary data.</text>
</comment>
<reference evidence="2" key="1">
    <citation type="journal article" date="2021" name="Proc. Natl. Acad. Sci. U.S.A.">
        <title>Three genomes in the algal genus Volvox reveal the fate of a haploid sex-determining region after a transition to homothallism.</title>
        <authorList>
            <person name="Yamamoto K."/>
            <person name="Hamaji T."/>
            <person name="Kawai-Toyooka H."/>
            <person name="Matsuzaki R."/>
            <person name="Takahashi F."/>
            <person name="Nishimura Y."/>
            <person name="Kawachi M."/>
            <person name="Noguchi H."/>
            <person name="Minakuchi Y."/>
            <person name="Umen J.G."/>
            <person name="Toyoda A."/>
            <person name="Nozaki H."/>
        </authorList>
    </citation>
    <scope>NUCLEOTIDE SEQUENCE</scope>
    <source>
        <strain evidence="2">NIES-3780</strain>
    </source>
</reference>
<evidence type="ECO:0000313" key="3">
    <source>
        <dbReference type="Proteomes" id="UP000747399"/>
    </source>
</evidence>